<sequence length="441" mass="45323">MAHAFTRVTLIGSRRHLDLLLPSDQPVGALMPQVLELLNDQPADEVAAKVLVGPDGTELAAESTLSSAEIADGSSLLLCNASEAPPAAVVYDVTDLVVSETEAVSGRWTDRFRELTAGVSAAVGLWAGAEILLGSVAPDDAWWLLLSASLVLLTAGTALARPPRTSAIGPTLQGAGWLLGLGALLRGDLDPETTLLLIAGLSVLTLVGVGLSAANPRALFTGAGTLALATVIWAAAGLISENPPRAAALAAVSSVLLLGLLPKLALSASGLATLDDQRATGGTISRTDALEAVAGAHRGLTLGAILTSVSIALGLWVLGTDTEHQKWTLPLLFALTLAVFLRARSFPLAAERISLYAASGVGLTALTVASLRFFSSAPWTVGLAVLVLAACIAVSLTLDLPDHAEARIRLLAKRLETFAILASIPLVIGMFGIYSQLLGSF</sequence>
<dbReference type="Pfam" id="PF19053">
    <property type="entry name" value="EccD"/>
    <property type="match status" value="1"/>
</dbReference>
<feature type="transmembrane region" description="Helical" evidence="7">
    <location>
        <begin position="141"/>
        <end position="160"/>
    </location>
</feature>
<comment type="subcellular location">
    <subcellularLocation>
        <location evidence="1">Cell membrane</location>
        <topology evidence="1">Multi-pass membrane protein</topology>
    </subcellularLocation>
</comment>
<feature type="transmembrane region" description="Helical" evidence="7">
    <location>
        <begin position="300"/>
        <end position="318"/>
    </location>
</feature>
<evidence type="ECO:0000259" key="8">
    <source>
        <dbReference type="Pfam" id="PF19053"/>
    </source>
</evidence>
<evidence type="ECO:0000313" key="9">
    <source>
        <dbReference type="EMBL" id="MCQ1951135.1"/>
    </source>
</evidence>
<feature type="transmembrane region" description="Helical" evidence="7">
    <location>
        <begin position="218"/>
        <end position="240"/>
    </location>
</feature>
<feature type="transmembrane region" description="Helical" evidence="7">
    <location>
        <begin position="353"/>
        <end position="373"/>
    </location>
</feature>
<feature type="transmembrane region" description="Helical" evidence="7">
    <location>
        <begin position="379"/>
        <end position="398"/>
    </location>
</feature>
<keyword evidence="10" id="KW-1185">Reference proteome</keyword>
<dbReference type="RefSeq" id="WP_255866257.1">
    <property type="nucleotide sequence ID" value="NZ_CP104263.1"/>
</dbReference>
<keyword evidence="4 7" id="KW-0812">Transmembrane</keyword>
<dbReference type="InterPro" id="IPR006707">
    <property type="entry name" value="T7SS_EccD"/>
</dbReference>
<feature type="transmembrane region" description="Helical" evidence="7">
    <location>
        <begin position="167"/>
        <end position="187"/>
    </location>
</feature>
<feature type="transmembrane region" description="Helical" evidence="7">
    <location>
        <begin position="324"/>
        <end position="341"/>
    </location>
</feature>
<organism evidence="9 10">
    <name type="scientific">Arthrobacter jinronghuae</name>
    <dbReference type="NCBI Taxonomy" id="2964609"/>
    <lineage>
        <taxon>Bacteria</taxon>
        <taxon>Bacillati</taxon>
        <taxon>Actinomycetota</taxon>
        <taxon>Actinomycetes</taxon>
        <taxon>Micrococcales</taxon>
        <taxon>Micrococcaceae</taxon>
        <taxon>Arthrobacter</taxon>
    </lineage>
</organism>
<dbReference type="NCBIfam" id="TIGR03920">
    <property type="entry name" value="T7SS_EccD"/>
    <property type="match status" value="1"/>
</dbReference>
<keyword evidence="5 7" id="KW-1133">Transmembrane helix</keyword>
<dbReference type="InterPro" id="IPR044049">
    <property type="entry name" value="EccD_transm"/>
</dbReference>
<evidence type="ECO:0000256" key="1">
    <source>
        <dbReference type="ARBA" id="ARBA00004651"/>
    </source>
</evidence>
<evidence type="ECO:0000256" key="3">
    <source>
        <dbReference type="ARBA" id="ARBA00022475"/>
    </source>
</evidence>
<accession>A0ABT1NU11</accession>
<dbReference type="Gene3D" id="3.10.20.90">
    <property type="entry name" value="Phosphatidylinositol 3-kinase Catalytic Subunit, Chain A, domain 1"/>
    <property type="match status" value="1"/>
</dbReference>
<keyword evidence="6 7" id="KW-0472">Membrane</keyword>
<gene>
    <name evidence="9" type="primary">eccD</name>
    <name evidence="9" type="ORF">NNX28_14520</name>
</gene>
<evidence type="ECO:0000256" key="4">
    <source>
        <dbReference type="ARBA" id="ARBA00022692"/>
    </source>
</evidence>
<evidence type="ECO:0000256" key="7">
    <source>
        <dbReference type="SAM" id="Phobius"/>
    </source>
</evidence>
<evidence type="ECO:0000313" key="10">
    <source>
        <dbReference type="Proteomes" id="UP001206924"/>
    </source>
</evidence>
<reference evidence="9 10" key="1">
    <citation type="submission" date="2022-07" db="EMBL/GenBank/DDBJ databases">
        <title>Novel species in genus Arthrobacter.</title>
        <authorList>
            <person name="Liu Y."/>
        </authorList>
    </citation>
    <scope>NUCLEOTIDE SEQUENCE [LARGE SCALE GENOMIC DNA]</scope>
    <source>
        <strain evidence="10">zg-Y859</strain>
    </source>
</reference>
<comment type="similarity">
    <text evidence="2">Belongs to the EccD/Snm4 family.</text>
</comment>
<feature type="transmembrane region" description="Helical" evidence="7">
    <location>
        <begin position="115"/>
        <end position="135"/>
    </location>
</feature>
<evidence type="ECO:0000256" key="2">
    <source>
        <dbReference type="ARBA" id="ARBA00006162"/>
    </source>
</evidence>
<comment type="caution">
    <text evidence="9">The sequence shown here is derived from an EMBL/GenBank/DDBJ whole genome shotgun (WGS) entry which is preliminary data.</text>
</comment>
<evidence type="ECO:0000256" key="6">
    <source>
        <dbReference type="ARBA" id="ARBA00023136"/>
    </source>
</evidence>
<dbReference type="InterPro" id="IPR024962">
    <property type="entry name" value="YukD-like"/>
</dbReference>
<feature type="transmembrane region" description="Helical" evidence="7">
    <location>
        <begin position="193"/>
        <end position="211"/>
    </location>
</feature>
<feature type="domain" description="EccD-like transmembrane" evidence="8">
    <location>
        <begin position="118"/>
        <end position="438"/>
    </location>
</feature>
<proteinExistence type="inferred from homology"/>
<feature type="transmembrane region" description="Helical" evidence="7">
    <location>
        <begin position="418"/>
        <end position="437"/>
    </location>
</feature>
<keyword evidence="3" id="KW-1003">Cell membrane</keyword>
<dbReference type="EMBL" id="JANFLP010000014">
    <property type="protein sequence ID" value="MCQ1951135.1"/>
    <property type="molecule type" value="Genomic_DNA"/>
</dbReference>
<name>A0ABT1NU11_9MICC</name>
<dbReference type="Proteomes" id="UP001206924">
    <property type="component" value="Unassembled WGS sequence"/>
</dbReference>
<dbReference type="Pfam" id="PF08817">
    <property type="entry name" value="YukD"/>
    <property type="match status" value="1"/>
</dbReference>
<protein>
    <submittedName>
        <fullName evidence="9">Type VII secretion integral membrane protein EccD</fullName>
    </submittedName>
</protein>
<feature type="transmembrane region" description="Helical" evidence="7">
    <location>
        <begin position="246"/>
        <end position="266"/>
    </location>
</feature>
<evidence type="ECO:0000256" key="5">
    <source>
        <dbReference type="ARBA" id="ARBA00022989"/>
    </source>
</evidence>